<dbReference type="InterPro" id="IPR001085">
    <property type="entry name" value="Ser_HO-MeTrfase"/>
</dbReference>
<sequence length="444" mass="47562">MTAIAPPDIHDADTLGAARALLDAAADPEAMQKEVLAAVARNEQWRGNECVNLLAPEALVSPTVRHLLSAEIGQRAAEGHIGPVNRWFAGTKHIDEVEALCVELLKRLFKSNYAEHRLVASMIGNMAVYAALTEPGDTVMTIPQPVGGHSSNRYDGPAGIRGLNILDVPYDTHELEADLDAFATEARKARPKLVALGASMTLFPLPVREINEIVKEWDGIVFFDGAHQLGLIAGGQFQDPLREGADIITGSAGKTFSGPQSGVAVWNDPKLTKPLLDAVFPALAATHQVNRVAALAAAAAELLAFGPEYMANIVANAQTLAHALHTRGVPVLGAHKGYTRTHQVIGDVRQFGGGLEVAHRLAKANLITNKNLLPNDTPEDWDRPSGLRIGTTEVTRLGMGELEMQAIADMIAGVLVEGRDPEHVKQEALELRAGFQTVKYCFGT</sequence>
<dbReference type="GO" id="GO:0035999">
    <property type="term" value="P:tetrahydrofolate interconversion"/>
    <property type="evidence" value="ECO:0007669"/>
    <property type="project" value="InterPro"/>
</dbReference>
<comment type="cofactor">
    <cofactor evidence="1 4">
        <name>pyridoxal 5'-phosphate</name>
        <dbReference type="ChEBI" id="CHEBI:597326"/>
    </cofactor>
</comment>
<keyword evidence="6" id="KW-0032">Aminotransferase</keyword>
<dbReference type="PANTHER" id="PTHR11680:SF35">
    <property type="entry name" value="SERINE HYDROXYMETHYLTRANSFERASE 1"/>
    <property type="match status" value="1"/>
</dbReference>
<proteinExistence type="inferred from homology"/>
<dbReference type="RefSeq" id="WP_270025099.1">
    <property type="nucleotide sequence ID" value="NZ_JAPDDP010000016.1"/>
</dbReference>
<keyword evidence="6" id="KW-0808">Transferase</keyword>
<dbReference type="Gene3D" id="3.90.1150.10">
    <property type="entry name" value="Aspartate Aminotransferase, domain 1"/>
    <property type="match status" value="1"/>
</dbReference>
<name>A0A9X3N6U5_9ACTN</name>
<evidence type="ECO:0000256" key="4">
    <source>
        <dbReference type="PIRSR" id="PIRSR000412-50"/>
    </source>
</evidence>
<evidence type="ECO:0000313" key="7">
    <source>
        <dbReference type="Proteomes" id="UP001147653"/>
    </source>
</evidence>
<evidence type="ECO:0000259" key="5">
    <source>
        <dbReference type="Pfam" id="PF00464"/>
    </source>
</evidence>
<dbReference type="GO" id="GO:0005737">
    <property type="term" value="C:cytoplasm"/>
    <property type="evidence" value="ECO:0007669"/>
    <property type="project" value="TreeGrafter"/>
</dbReference>
<dbReference type="EMBL" id="JAPDDP010000016">
    <property type="protein sequence ID" value="MDA0180788.1"/>
    <property type="molecule type" value="Genomic_DNA"/>
</dbReference>
<accession>A0A9X3N6U5</accession>
<protein>
    <submittedName>
        <fullName evidence="6">Aminotransferase class I/II-fold pyridoxal phosphate-dependent enzyme</fullName>
    </submittedName>
</protein>
<keyword evidence="3 4" id="KW-0663">Pyridoxal phosphate</keyword>
<dbReference type="Gene3D" id="3.40.640.10">
    <property type="entry name" value="Type I PLP-dependent aspartate aminotransferase-like (Major domain)"/>
    <property type="match status" value="1"/>
</dbReference>
<dbReference type="PIRSF" id="PIRSF000412">
    <property type="entry name" value="SHMT"/>
    <property type="match status" value="1"/>
</dbReference>
<dbReference type="InterPro" id="IPR049943">
    <property type="entry name" value="Ser_HO-MeTrfase-like"/>
</dbReference>
<dbReference type="SUPFAM" id="SSF53383">
    <property type="entry name" value="PLP-dependent transferases"/>
    <property type="match status" value="1"/>
</dbReference>
<evidence type="ECO:0000256" key="1">
    <source>
        <dbReference type="ARBA" id="ARBA00001933"/>
    </source>
</evidence>
<dbReference type="GO" id="GO:0030170">
    <property type="term" value="F:pyridoxal phosphate binding"/>
    <property type="evidence" value="ECO:0007669"/>
    <property type="project" value="InterPro"/>
</dbReference>
<organism evidence="6 7">
    <name type="scientific">Solirubrobacter phytolaccae</name>
    <dbReference type="NCBI Taxonomy" id="1404360"/>
    <lineage>
        <taxon>Bacteria</taxon>
        <taxon>Bacillati</taxon>
        <taxon>Actinomycetota</taxon>
        <taxon>Thermoleophilia</taxon>
        <taxon>Solirubrobacterales</taxon>
        <taxon>Solirubrobacteraceae</taxon>
        <taxon>Solirubrobacter</taxon>
    </lineage>
</organism>
<gene>
    <name evidence="6" type="ORF">OJ997_10830</name>
</gene>
<dbReference type="InterPro" id="IPR015421">
    <property type="entry name" value="PyrdxlP-dep_Trfase_major"/>
</dbReference>
<dbReference type="Pfam" id="PF00464">
    <property type="entry name" value="SHMT"/>
    <property type="match status" value="1"/>
</dbReference>
<dbReference type="InterPro" id="IPR015422">
    <property type="entry name" value="PyrdxlP-dep_Trfase_small"/>
</dbReference>
<feature type="modified residue" description="N6-(pyridoxal phosphate)lysine" evidence="4">
    <location>
        <position position="254"/>
    </location>
</feature>
<dbReference type="GO" id="GO:0019264">
    <property type="term" value="P:glycine biosynthetic process from serine"/>
    <property type="evidence" value="ECO:0007669"/>
    <property type="project" value="InterPro"/>
</dbReference>
<evidence type="ECO:0000256" key="2">
    <source>
        <dbReference type="ARBA" id="ARBA00006376"/>
    </source>
</evidence>
<keyword evidence="7" id="KW-1185">Reference proteome</keyword>
<comment type="caution">
    <text evidence="6">The sequence shown here is derived from an EMBL/GenBank/DDBJ whole genome shotgun (WGS) entry which is preliminary data.</text>
</comment>
<dbReference type="InterPro" id="IPR039429">
    <property type="entry name" value="SHMT-like_dom"/>
</dbReference>
<dbReference type="GO" id="GO:0004372">
    <property type="term" value="F:glycine hydroxymethyltransferase activity"/>
    <property type="evidence" value="ECO:0007669"/>
    <property type="project" value="InterPro"/>
</dbReference>
<evidence type="ECO:0000313" key="6">
    <source>
        <dbReference type="EMBL" id="MDA0180788.1"/>
    </source>
</evidence>
<dbReference type="PANTHER" id="PTHR11680">
    <property type="entry name" value="SERINE HYDROXYMETHYLTRANSFERASE"/>
    <property type="match status" value="1"/>
</dbReference>
<comment type="similarity">
    <text evidence="2">Belongs to the SHMT family.</text>
</comment>
<evidence type="ECO:0000256" key="3">
    <source>
        <dbReference type="ARBA" id="ARBA00022898"/>
    </source>
</evidence>
<feature type="domain" description="Serine hydroxymethyltransferase-like" evidence="5">
    <location>
        <begin position="35"/>
        <end position="411"/>
    </location>
</feature>
<reference evidence="6" key="1">
    <citation type="submission" date="2022-10" db="EMBL/GenBank/DDBJ databases">
        <title>The WGS of Solirubrobacter phytolaccae KCTC 29190.</title>
        <authorList>
            <person name="Jiang Z."/>
        </authorList>
    </citation>
    <scope>NUCLEOTIDE SEQUENCE</scope>
    <source>
        <strain evidence="6">KCTC 29190</strain>
    </source>
</reference>
<dbReference type="AlphaFoldDB" id="A0A9X3N6U5"/>
<dbReference type="GO" id="GO:0008483">
    <property type="term" value="F:transaminase activity"/>
    <property type="evidence" value="ECO:0007669"/>
    <property type="project" value="UniProtKB-KW"/>
</dbReference>
<dbReference type="InterPro" id="IPR015424">
    <property type="entry name" value="PyrdxlP-dep_Trfase"/>
</dbReference>
<dbReference type="Proteomes" id="UP001147653">
    <property type="component" value="Unassembled WGS sequence"/>
</dbReference>